<reference evidence="1 4" key="1">
    <citation type="submission" date="2018-09" db="EMBL/GenBank/DDBJ databases">
        <title>Roseomonas sp. nov., isolated from feces of Tibetan antelopes in the Qinghai-Tibet plateau, China.</title>
        <authorList>
            <person name="Tian Z."/>
        </authorList>
    </citation>
    <scope>NUCLEOTIDE SEQUENCE [LARGE SCALE GENOMIC DNA]</scope>
    <source>
        <strain evidence="2 3">Z23</strain>
        <strain evidence="1 4">Z24</strain>
    </source>
</reference>
<accession>A0A3A9JWQ2</accession>
<dbReference type="Pfam" id="PF13714">
    <property type="entry name" value="PEP_mutase"/>
    <property type="match status" value="1"/>
</dbReference>
<dbReference type="EMBL" id="RFLX01000025">
    <property type="protein sequence ID" value="RMI17603.1"/>
    <property type="molecule type" value="Genomic_DNA"/>
</dbReference>
<dbReference type="SUPFAM" id="SSF51621">
    <property type="entry name" value="Phosphoenolpyruvate/pyruvate domain"/>
    <property type="match status" value="1"/>
</dbReference>
<evidence type="ECO:0000313" key="1">
    <source>
        <dbReference type="EMBL" id="RKK05218.1"/>
    </source>
</evidence>
<gene>
    <name evidence="1" type="ORF">D6Z83_05595</name>
    <name evidence="2" type="ORF">EBE87_22020</name>
</gene>
<dbReference type="AlphaFoldDB" id="A0A3A9JWQ2"/>
<comment type="caution">
    <text evidence="1">The sequence shown here is derived from an EMBL/GenBank/DDBJ whole genome shotgun (WGS) entry which is preliminary data.</text>
</comment>
<organism evidence="1 4">
    <name type="scientific">Teichococcus wenyumeiae</name>
    <dbReference type="NCBI Taxonomy" id="2478470"/>
    <lineage>
        <taxon>Bacteria</taxon>
        <taxon>Pseudomonadati</taxon>
        <taxon>Pseudomonadota</taxon>
        <taxon>Alphaproteobacteria</taxon>
        <taxon>Acetobacterales</taxon>
        <taxon>Roseomonadaceae</taxon>
        <taxon>Roseomonas</taxon>
    </lineage>
</organism>
<dbReference type="PANTHER" id="PTHR42905:SF5">
    <property type="entry name" value="CARBOXYVINYL-CARBOXYPHOSPHONATE PHOSPHORYLMUTASE, CHLOROPLASTIC"/>
    <property type="match status" value="1"/>
</dbReference>
<keyword evidence="3" id="KW-1185">Reference proteome</keyword>
<dbReference type="Proteomes" id="UP000274097">
    <property type="component" value="Unassembled WGS sequence"/>
</dbReference>
<dbReference type="InterPro" id="IPR015813">
    <property type="entry name" value="Pyrv/PenolPyrv_kinase-like_dom"/>
</dbReference>
<name>A0A3A9JWQ2_9PROT</name>
<protein>
    <recommendedName>
        <fullName evidence="5">Isocitrate lyase/PEP mutase family protein</fullName>
    </recommendedName>
</protein>
<dbReference type="InterPro" id="IPR039556">
    <property type="entry name" value="ICL/PEPM"/>
</dbReference>
<dbReference type="GO" id="GO:0016833">
    <property type="term" value="F:oxo-acid-lyase activity"/>
    <property type="evidence" value="ECO:0007669"/>
    <property type="project" value="UniProtKB-ARBA"/>
</dbReference>
<dbReference type="InterPro" id="IPR040442">
    <property type="entry name" value="Pyrv_kinase-like_dom_sf"/>
</dbReference>
<dbReference type="CDD" id="cd00377">
    <property type="entry name" value="ICL_PEPM"/>
    <property type="match status" value="1"/>
</dbReference>
<evidence type="ECO:0000313" key="2">
    <source>
        <dbReference type="EMBL" id="RMI17603.1"/>
    </source>
</evidence>
<sequence length="149" mass="15668">MYAGTRLRALLDQVDILVLPGVQDALSARPAQAHGFTAPAAGGNSATGTLLGAADLGQLGLRDFVDHYARIAAATDLPVLVDADTGFGGPHNVARMVRSFEQGGVAGFFMEDQVTPKRCGYLSGKAVVPVREQLGKLAAALDARRTRHW</sequence>
<proteinExistence type="predicted"/>
<dbReference type="OrthoDB" id="9771433at2"/>
<dbReference type="Proteomes" id="UP000278036">
    <property type="component" value="Unassembled WGS sequence"/>
</dbReference>
<dbReference type="Gene3D" id="3.20.20.60">
    <property type="entry name" value="Phosphoenolpyruvate-binding domains"/>
    <property type="match status" value="1"/>
</dbReference>
<dbReference type="InParanoid" id="A0A3A9JWQ2"/>
<evidence type="ECO:0000313" key="3">
    <source>
        <dbReference type="Proteomes" id="UP000274097"/>
    </source>
</evidence>
<evidence type="ECO:0000313" key="4">
    <source>
        <dbReference type="Proteomes" id="UP000278036"/>
    </source>
</evidence>
<dbReference type="PANTHER" id="PTHR42905">
    <property type="entry name" value="PHOSPHOENOLPYRUVATE CARBOXYLASE"/>
    <property type="match status" value="1"/>
</dbReference>
<dbReference type="EMBL" id="RAQU01000021">
    <property type="protein sequence ID" value="RKK05218.1"/>
    <property type="molecule type" value="Genomic_DNA"/>
</dbReference>
<evidence type="ECO:0008006" key="5">
    <source>
        <dbReference type="Google" id="ProtNLM"/>
    </source>
</evidence>